<dbReference type="InterPro" id="IPR005467">
    <property type="entry name" value="His_kinase_dom"/>
</dbReference>
<dbReference type="InterPro" id="IPR004358">
    <property type="entry name" value="Sig_transdc_His_kin-like_C"/>
</dbReference>
<evidence type="ECO:0000259" key="13">
    <source>
        <dbReference type="PROSITE" id="PS50885"/>
    </source>
</evidence>
<dbReference type="InterPro" id="IPR003594">
    <property type="entry name" value="HATPase_dom"/>
</dbReference>
<keyword evidence="10 11" id="KW-0472">Membrane</keyword>
<dbReference type="InterPro" id="IPR050428">
    <property type="entry name" value="TCS_sensor_his_kinase"/>
</dbReference>
<feature type="transmembrane region" description="Helical" evidence="11">
    <location>
        <begin position="138"/>
        <end position="157"/>
    </location>
</feature>
<evidence type="ECO:0000313" key="14">
    <source>
        <dbReference type="EMBL" id="GGJ88440.1"/>
    </source>
</evidence>
<dbReference type="PANTHER" id="PTHR45436:SF5">
    <property type="entry name" value="SENSOR HISTIDINE KINASE TRCS"/>
    <property type="match status" value="1"/>
</dbReference>
<dbReference type="EMBL" id="BMQB01000003">
    <property type="protein sequence ID" value="GGJ88440.1"/>
    <property type="molecule type" value="Genomic_DNA"/>
</dbReference>
<organism evidence="14 15">
    <name type="scientific">Pilimelia anulata</name>
    <dbReference type="NCBI Taxonomy" id="53371"/>
    <lineage>
        <taxon>Bacteria</taxon>
        <taxon>Bacillati</taxon>
        <taxon>Actinomycetota</taxon>
        <taxon>Actinomycetes</taxon>
        <taxon>Micromonosporales</taxon>
        <taxon>Micromonosporaceae</taxon>
        <taxon>Pilimelia</taxon>
    </lineage>
</organism>
<dbReference type="SUPFAM" id="SSF55874">
    <property type="entry name" value="ATPase domain of HSP90 chaperone/DNA topoisomerase II/histidine kinase"/>
    <property type="match status" value="1"/>
</dbReference>
<protein>
    <recommendedName>
        <fullName evidence="3">histidine kinase</fullName>
        <ecNumber evidence="3">2.7.13.3</ecNumber>
    </recommendedName>
</protein>
<dbReference type="RefSeq" id="WP_189169569.1">
    <property type="nucleotide sequence ID" value="NZ_BMQB01000003.1"/>
</dbReference>
<dbReference type="GO" id="GO:0000155">
    <property type="term" value="F:phosphorelay sensor kinase activity"/>
    <property type="evidence" value="ECO:0007669"/>
    <property type="project" value="InterPro"/>
</dbReference>
<dbReference type="AlphaFoldDB" id="A0A8J3B971"/>
<dbReference type="PANTHER" id="PTHR45436">
    <property type="entry name" value="SENSOR HISTIDINE KINASE YKOH"/>
    <property type="match status" value="1"/>
</dbReference>
<dbReference type="SUPFAM" id="SSF158472">
    <property type="entry name" value="HAMP domain-like"/>
    <property type="match status" value="1"/>
</dbReference>
<dbReference type="Gene3D" id="1.10.287.130">
    <property type="match status" value="1"/>
</dbReference>
<feature type="domain" description="Histidine kinase" evidence="12">
    <location>
        <begin position="222"/>
        <end position="415"/>
    </location>
</feature>
<evidence type="ECO:0000256" key="3">
    <source>
        <dbReference type="ARBA" id="ARBA00012438"/>
    </source>
</evidence>
<reference evidence="14" key="1">
    <citation type="journal article" date="2014" name="Int. J. Syst. Evol. Microbiol.">
        <title>Complete genome sequence of Corynebacterium casei LMG S-19264T (=DSM 44701T), isolated from a smear-ripened cheese.</title>
        <authorList>
            <consortium name="US DOE Joint Genome Institute (JGI-PGF)"/>
            <person name="Walter F."/>
            <person name="Albersmeier A."/>
            <person name="Kalinowski J."/>
            <person name="Ruckert C."/>
        </authorList>
    </citation>
    <scope>NUCLEOTIDE SEQUENCE</scope>
    <source>
        <strain evidence="14">JCM 3090</strain>
    </source>
</reference>
<feature type="domain" description="HAMP" evidence="13">
    <location>
        <begin position="162"/>
        <end position="214"/>
    </location>
</feature>
<dbReference type="SMART" id="SM00304">
    <property type="entry name" value="HAMP"/>
    <property type="match status" value="1"/>
</dbReference>
<evidence type="ECO:0000313" key="15">
    <source>
        <dbReference type="Proteomes" id="UP000649739"/>
    </source>
</evidence>
<evidence type="ECO:0000256" key="10">
    <source>
        <dbReference type="ARBA" id="ARBA00023136"/>
    </source>
</evidence>
<dbReference type="GO" id="GO:0005886">
    <property type="term" value="C:plasma membrane"/>
    <property type="evidence" value="ECO:0007669"/>
    <property type="project" value="UniProtKB-SubCell"/>
</dbReference>
<reference evidence="14" key="2">
    <citation type="submission" date="2020-09" db="EMBL/GenBank/DDBJ databases">
        <authorList>
            <person name="Sun Q."/>
            <person name="Ohkuma M."/>
        </authorList>
    </citation>
    <scope>NUCLEOTIDE SEQUENCE</scope>
    <source>
        <strain evidence="14">JCM 3090</strain>
    </source>
</reference>
<dbReference type="InterPro" id="IPR003660">
    <property type="entry name" value="HAMP_dom"/>
</dbReference>
<dbReference type="Pfam" id="PF02518">
    <property type="entry name" value="HATPase_c"/>
    <property type="match status" value="1"/>
</dbReference>
<keyword evidence="8 11" id="KW-1133">Transmembrane helix</keyword>
<evidence type="ECO:0000256" key="2">
    <source>
        <dbReference type="ARBA" id="ARBA00004236"/>
    </source>
</evidence>
<dbReference type="InterPro" id="IPR003661">
    <property type="entry name" value="HisK_dim/P_dom"/>
</dbReference>
<dbReference type="Gene3D" id="1.10.8.500">
    <property type="entry name" value="HAMP domain in histidine kinase"/>
    <property type="match status" value="1"/>
</dbReference>
<dbReference type="InterPro" id="IPR036890">
    <property type="entry name" value="HATPase_C_sf"/>
</dbReference>
<keyword evidence="6 11" id="KW-0812">Transmembrane</keyword>
<dbReference type="CDD" id="cd06225">
    <property type="entry name" value="HAMP"/>
    <property type="match status" value="1"/>
</dbReference>
<dbReference type="Pfam" id="PF00672">
    <property type="entry name" value="HAMP"/>
    <property type="match status" value="1"/>
</dbReference>
<dbReference type="PRINTS" id="PR00344">
    <property type="entry name" value="BCTRLSENSOR"/>
</dbReference>
<keyword evidence="5" id="KW-0808">Transferase</keyword>
<evidence type="ECO:0000256" key="11">
    <source>
        <dbReference type="SAM" id="Phobius"/>
    </source>
</evidence>
<sequence>MRSRLTLLLAATAAAVLLALVVPLALLVRATAAERAVAAADTQLRALVPVVTTGTAEAVNLAVAGADRPITVFLPDGRAVGAAAPVTAAVRLGQLGRSRTVDSAAGREIVVAAGTPAGTAVLRTVVPPAELNRGVPRTWLLLGLLAAALIALAVAAADRFARALARPLTAVSAAAHRLAGGDLDARATPAGPPEVREVATALNHLAERIRDLLARERERVADLSHRLRTPLTALRLEAESAVPAGPRLTALVDDLERAVTGVIQQARRRSAAPGRCDAAAVVADRVDFWTALADETGRPVRRDLAPGPLPVAAAADALAAALDALLGNVFAHTPDGAGFTVTLNRPPGGGAAITVADEGPGLAAAALARGVSGGASTGLGLDIARQVAEAGRGTLVVDRAAGGGAAITLTLSAPAP</sequence>
<name>A0A8J3B971_9ACTN</name>
<comment type="subcellular location">
    <subcellularLocation>
        <location evidence="2">Cell membrane</location>
    </subcellularLocation>
</comment>
<evidence type="ECO:0000256" key="9">
    <source>
        <dbReference type="ARBA" id="ARBA00023012"/>
    </source>
</evidence>
<keyword evidence="9" id="KW-0902">Two-component regulatory system</keyword>
<dbReference type="PROSITE" id="PS50885">
    <property type="entry name" value="HAMP"/>
    <property type="match status" value="1"/>
</dbReference>
<evidence type="ECO:0000256" key="6">
    <source>
        <dbReference type="ARBA" id="ARBA00022692"/>
    </source>
</evidence>
<gene>
    <name evidence="14" type="ORF">GCM10010123_17520</name>
</gene>
<dbReference type="SUPFAM" id="SSF47384">
    <property type="entry name" value="Homodimeric domain of signal transducing histidine kinase"/>
    <property type="match status" value="1"/>
</dbReference>
<evidence type="ECO:0000256" key="1">
    <source>
        <dbReference type="ARBA" id="ARBA00000085"/>
    </source>
</evidence>
<proteinExistence type="predicted"/>
<keyword evidence="7 14" id="KW-0418">Kinase</keyword>
<dbReference type="EC" id="2.7.13.3" evidence="3"/>
<keyword evidence="15" id="KW-1185">Reference proteome</keyword>
<evidence type="ECO:0000259" key="12">
    <source>
        <dbReference type="PROSITE" id="PS50109"/>
    </source>
</evidence>
<dbReference type="Gene3D" id="3.30.565.10">
    <property type="entry name" value="Histidine kinase-like ATPase, C-terminal domain"/>
    <property type="match status" value="1"/>
</dbReference>
<dbReference type="CDD" id="cd00082">
    <property type="entry name" value="HisKA"/>
    <property type="match status" value="1"/>
</dbReference>
<comment type="catalytic activity">
    <reaction evidence="1">
        <text>ATP + protein L-histidine = ADP + protein N-phospho-L-histidine.</text>
        <dbReference type="EC" id="2.7.13.3"/>
    </reaction>
</comment>
<dbReference type="SMART" id="SM00387">
    <property type="entry name" value="HATPase_c"/>
    <property type="match status" value="1"/>
</dbReference>
<evidence type="ECO:0000256" key="5">
    <source>
        <dbReference type="ARBA" id="ARBA00022679"/>
    </source>
</evidence>
<dbReference type="InterPro" id="IPR036097">
    <property type="entry name" value="HisK_dim/P_sf"/>
</dbReference>
<dbReference type="Proteomes" id="UP000649739">
    <property type="component" value="Unassembled WGS sequence"/>
</dbReference>
<evidence type="ECO:0000256" key="4">
    <source>
        <dbReference type="ARBA" id="ARBA00022553"/>
    </source>
</evidence>
<keyword evidence="4" id="KW-0597">Phosphoprotein</keyword>
<dbReference type="PROSITE" id="PS50109">
    <property type="entry name" value="HIS_KIN"/>
    <property type="match status" value="1"/>
</dbReference>
<evidence type="ECO:0000256" key="7">
    <source>
        <dbReference type="ARBA" id="ARBA00022777"/>
    </source>
</evidence>
<accession>A0A8J3B971</accession>
<comment type="caution">
    <text evidence="14">The sequence shown here is derived from an EMBL/GenBank/DDBJ whole genome shotgun (WGS) entry which is preliminary data.</text>
</comment>
<evidence type="ECO:0000256" key="8">
    <source>
        <dbReference type="ARBA" id="ARBA00022989"/>
    </source>
</evidence>